<evidence type="ECO:0000256" key="9">
    <source>
        <dbReference type="SAM" id="Phobius"/>
    </source>
</evidence>
<feature type="region of interest" description="Disordered" evidence="8">
    <location>
        <begin position="1"/>
        <end position="64"/>
    </location>
</feature>
<dbReference type="Proteomes" id="UP001497444">
    <property type="component" value="Chromosome 12"/>
</dbReference>
<dbReference type="PANTHER" id="PTHR22950:SF692">
    <property type="entry name" value="TRANSMEMBRANE AMINO ACID TRANSPORTER FAMILY PROTEIN"/>
    <property type="match status" value="1"/>
</dbReference>
<keyword evidence="4" id="KW-0029">Amino-acid transport</keyword>
<keyword evidence="12" id="KW-1185">Reference proteome</keyword>
<evidence type="ECO:0000256" key="7">
    <source>
        <dbReference type="ARBA" id="ARBA00049662"/>
    </source>
</evidence>
<keyword evidence="3 9" id="KW-0812">Transmembrane</keyword>
<feature type="transmembrane region" description="Helical" evidence="9">
    <location>
        <begin position="452"/>
        <end position="473"/>
    </location>
</feature>
<feature type="transmembrane region" description="Helical" evidence="9">
    <location>
        <begin position="494"/>
        <end position="514"/>
    </location>
</feature>
<feature type="compositionally biased region" description="Acidic residues" evidence="8">
    <location>
        <begin position="29"/>
        <end position="54"/>
    </location>
</feature>
<feature type="compositionally biased region" description="Basic and acidic residues" evidence="8">
    <location>
        <begin position="138"/>
        <end position="151"/>
    </location>
</feature>
<feature type="transmembrane region" description="Helical" evidence="9">
    <location>
        <begin position="551"/>
        <end position="577"/>
    </location>
</feature>
<feature type="transmembrane region" description="Helical" evidence="9">
    <location>
        <begin position="408"/>
        <end position="432"/>
    </location>
</feature>
<accession>A0ABP0VYM4</accession>
<comment type="similarity">
    <text evidence="7">Belongs to the amino acid/polyamine transporter 2 family. Amino acid/auxin permease (AAAP) (TC 2.A.18.5) subfamily.</text>
</comment>
<feature type="compositionally biased region" description="Basic residues" evidence="8">
    <location>
        <begin position="1"/>
        <end position="11"/>
    </location>
</feature>
<comment type="subcellular location">
    <subcellularLocation>
        <location evidence="1">Membrane</location>
        <topology evidence="1">Multi-pass membrane protein</topology>
    </subcellularLocation>
</comment>
<feature type="transmembrane region" description="Helical" evidence="9">
    <location>
        <begin position="266"/>
        <end position="286"/>
    </location>
</feature>
<keyword evidence="2" id="KW-0813">Transport</keyword>
<evidence type="ECO:0000313" key="12">
    <source>
        <dbReference type="Proteomes" id="UP001497444"/>
    </source>
</evidence>
<feature type="transmembrane region" description="Helical" evidence="9">
    <location>
        <begin position="194"/>
        <end position="213"/>
    </location>
</feature>
<keyword evidence="6 9" id="KW-0472">Membrane</keyword>
<dbReference type="PANTHER" id="PTHR22950">
    <property type="entry name" value="AMINO ACID TRANSPORTER"/>
    <property type="match status" value="1"/>
</dbReference>
<evidence type="ECO:0000256" key="6">
    <source>
        <dbReference type="ARBA" id="ARBA00023136"/>
    </source>
</evidence>
<protein>
    <recommendedName>
        <fullName evidence="10">Amino acid transporter transmembrane domain-containing protein</fullName>
    </recommendedName>
</protein>
<evidence type="ECO:0000259" key="10">
    <source>
        <dbReference type="Pfam" id="PF01490"/>
    </source>
</evidence>
<dbReference type="Pfam" id="PF01490">
    <property type="entry name" value="Aa_trans"/>
    <property type="match status" value="1"/>
</dbReference>
<feature type="transmembrane region" description="Helical" evidence="9">
    <location>
        <begin position="219"/>
        <end position="239"/>
    </location>
</feature>
<gene>
    <name evidence="11" type="ORF">CSSPJE1EN1_LOCUS4770</name>
</gene>
<evidence type="ECO:0000256" key="1">
    <source>
        <dbReference type="ARBA" id="ARBA00004141"/>
    </source>
</evidence>
<keyword evidence="5 9" id="KW-1133">Transmembrane helix</keyword>
<feature type="non-terminal residue" evidence="11">
    <location>
        <position position="1"/>
    </location>
</feature>
<feature type="transmembrane region" description="Helical" evidence="9">
    <location>
        <begin position="306"/>
        <end position="326"/>
    </location>
</feature>
<evidence type="ECO:0000256" key="5">
    <source>
        <dbReference type="ARBA" id="ARBA00022989"/>
    </source>
</evidence>
<feature type="region of interest" description="Disordered" evidence="8">
    <location>
        <begin position="138"/>
        <end position="160"/>
    </location>
</feature>
<feature type="domain" description="Amino acid transporter transmembrane" evidence="10">
    <location>
        <begin position="188"/>
        <end position="573"/>
    </location>
</feature>
<evidence type="ECO:0000256" key="3">
    <source>
        <dbReference type="ARBA" id="ARBA00022692"/>
    </source>
</evidence>
<proteinExistence type="inferred from homology"/>
<feature type="transmembrane region" description="Helical" evidence="9">
    <location>
        <begin position="333"/>
        <end position="355"/>
    </location>
</feature>
<feature type="compositionally biased region" description="Basic and acidic residues" evidence="8">
    <location>
        <begin position="12"/>
        <end position="21"/>
    </location>
</feature>
<reference evidence="11" key="1">
    <citation type="submission" date="2024-02" db="EMBL/GenBank/DDBJ databases">
        <authorList>
            <consortium name="ELIXIR-Norway"/>
            <consortium name="Elixir Norway"/>
        </authorList>
    </citation>
    <scope>NUCLEOTIDE SEQUENCE</scope>
</reference>
<feature type="transmembrane region" description="Helical" evidence="9">
    <location>
        <begin position="520"/>
        <end position="539"/>
    </location>
</feature>
<feature type="transmembrane region" description="Helical" evidence="9">
    <location>
        <begin position="375"/>
        <end position="396"/>
    </location>
</feature>
<name>A0ABP0VYM4_9BRYO</name>
<evidence type="ECO:0000313" key="11">
    <source>
        <dbReference type="EMBL" id="CAK9259292.1"/>
    </source>
</evidence>
<evidence type="ECO:0000256" key="8">
    <source>
        <dbReference type="SAM" id="MobiDB-lite"/>
    </source>
</evidence>
<evidence type="ECO:0000256" key="2">
    <source>
        <dbReference type="ARBA" id="ARBA00022448"/>
    </source>
</evidence>
<sequence length="589" mass="63795">NEKKKKKKEKKKVVTMDEPHGYYDNNMASEEEEEKSTEDDSDVEEADDDDDDDGNSLLASTSHWPQSYKQSMDMYASPAAALSIFSPSLNRISNSFLSSSYQRITTIATGRSPDQYTQQIAVDTESLQVPFLPAAGKLEKGERPHPYKSPHEYGTTKTDSAHEHVKLSKKISTDVDHNYDTTIETRKGSSGLQAMFNGMNILAGVGVLTTPYALKEGGWLGLVLLFLLSAISCYTGILLRRCLDSAPGLSTYPDIGQAAFGNTGRLIIAIILYTELYACCVEFLILEGDNLSALFPQVHGLKLAGFQISSTTLFAVVTAAFVLPTVWLRDLTLLSYVSAGGVIASLVVIISVFWVGAVDGIGFHHHGYLLNWSGIPVSIGLFGFCYSGHAVFPNIYTSLKNQADFDKILGVSFLLCTLLYGGVAVMGYTMFGEATASQITLNLPGQFLASKIAVWTTVVNPFTKYALTITPVAHSLEELLPQRPDSVEYQSCSILIRTALVLSTIVVAVLVPYFGLVMVFIGSFLTMTVSVILPCACYLSILGKKATISQVVLCSTMILVGVLCLIGGTYSSIAGIIESLYHEGGLITP</sequence>
<evidence type="ECO:0000256" key="4">
    <source>
        <dbReference type="ARBA" id="ARBA00022970"/>
    </source>
</evidence>
<dbReference type="InterPro" id="IPR013057">
    <property type="entry name" value="AA_transpt_TM"/>
</dbReference>
<dbReference type="EMBL" id="OZ020107">
    <property type="protein sequence ID" value="CAK9259292.1"/>
    <property type="molecule type" value="Genomic_DNA"/>
</dbReference>
<organism evidence="11 12">
    <name type="scientific">Sphagnum jensenii</name>
    <dbReference type="NCBI Taxonomy" id="128206"/>
    <lineage>
        <taxon>Eukaryota</taxon>
        <taxon>Viridiplantae</taxon>
        <taxon>Streptophyta</taxon>
        <taxon>Embryophyta</taxon>
        <taxon>Bryophyta</taxon>
        <taxon>Sphagnophytina</taxon>
        <taxon>Sphagnopsida</taxon>
        <taxon>Sphagnales</taxon>
        <taxon>Sphagnaceae</taxon>
        <taxon>Sphagnum</taxon>
    </lineage>
</organism>